<dbReference type="Pfam" id="PF25539">
    <property type="entry name" value="Bestrophin_2"/>
    <property type="match status" value="1"/>
</dbReference>
<keyword evidence="5 9" id="KW-1133">Transmembrane helix</keyword>
<evidence type="ECO:0000256" key="2">
    <source>
        <dbReference type="ARBA" id="ARBA00022448"/>
    </source>
</evidence>
<evidence type="ECO:0008006" key="12">
    <source>
        <dbReference type="Google" id="ProtNLM"/>
    </source>
</evidence>
<proteinExistence type="inferred from homology"/>
<feature type="transmembrane region" description="Helical" evidence="9">
    <location>
        <begin position="20"/>
        <end position="41"/>
    </location>
</feature>
<comment type="similarity">
    <text evidence="8">Belongs to the anion channel-forming bestrophin (TC 1.A.46) family.</text>
</comment>
<feature type="transmembrane region" description="Helical" evidence="9">
    <location>
        <begin position="53"/>
        <end position="71"/>
    </location>
</feature>
<dbReference type="PANTHER" id="PTHR33281">
    <property type="entry name" value="UPF0187 PROTEIN YNEE"/>
    <property type="match status" value="1"/>
</dbReference>
<dbReference type="Proteomes" id="UP001055117">
    <property type="component" value="Unassembled WGS sequence"/>
</dbReference>
<evidence type="ECO:0000256" key="1">
    <source>
        <dbReference type="ARBA" id="ARBA00004651"/>
    </source>
</evidence>
<gene>
    <name evidence="10" type="ORF">AFCDBAGC_2272</name>
</gene>
<evidence type="ECO:0000256" key="6">
    <source>
        <dbReference type="ARBA" id="ARBA00023065"/>
    </source>
</evidence>
<protein>
    <recommendedName>
        <fullName evidence="12">Bestrophin</fullName>
    </recommendedName>
</protein>
<evidence type="ECO:0000256" key="7">
    <source>
        <dbReference type="ARBA" id="ARBA00023136"/>
    </source>
</evidence>
<evidence type="ECO:0000256" key="3">
    <source>
        <dbReference type="ARBA" id="ARBA00022475"/>
    </source>
</evidence>
<sequence>MIVRPRPNLFAILFTLRGSILPRVALKVLGLTAFAALVVAVEQRVPEKFPVTAGIGPFTLIGLALSIFLSFRNNACYERWWEARKAWGALIVEVRGLSRTLVALLPGDARAGLRRSSLRRVVGFGHGLHARLRGLDEAAAVAPWLPPAEAARLRACPSPTDAVLAGLTRDLADAYRDGHLTDVLFGLLERKVSDLSAIHTACERIHGTPLPFAYTLLLYRTAWLYCLLLPFGLSASLGWATPVATMLVAYTFFGLDALGDELEEPFGLEANDLPLDAMLRTAERTVLDALGEPLPPAMEPVRYRLD</sequence>
<evidence type="ECO:0000256" key="5">
    <source>
        <dbReference type="ARBA" id="ARBA00022989"/>
    </source>
</evidence>
<keyword evidence="2" id="KW-0813">Transport</keyword>
<dbReference type="EMBL" id="BPQG01000032">
    <property type="protein sequence ID" value="GJD44405.1"/>
    <property type="molecule type" value="Genomic_DNA"/>
</dbReference>
<evidence type="ECO:0000313" key="10">
    <source>
        <dbReference type="EMBL" id="GJD44405.1"/>
    </source>
</evidence>
<dbReference type="InterPro" id="IPR044669">
    <property type="entry name" value="YneE/VCCN1/2-like"/>
</dbReference>
<accession>A0ABQ4QHP3</accession>
<evidence type="ECO:0000313" key="11">
    <source>
        <dbReference type="Proteomes" id="UP001055117"/>
    </source>
</evidence>
<reference evidence="10 11" key="1">
    <citation type="journal article" date="2021" name="Front. Microbiol.">
        <title>Comprehensive Comparative Genomics and Phenotyping of Methylobacterium Species.</title>
        <authorList>
            <person name="Alessa O."/>
            <person name="Ogura Y."/>
            <person name="Fujitani Y."/>
            <person name="Takami H."/>
            <person name="Hayashi T."/>
            <person name="Sahin N."/>
            <person name="Tani A."/>
        </authorList>
    </citation>
    <scope>NUCLEOTIDE SEQUENCE [LARGE SCALE GENOMIC DNA]</scope>
    <source>
        <strain evidence="10 11">DSM 23679</strain>
    </source>
</reference>
<dbReference type="RefSeq" id="WP_147828095.1">
    <property type="nucleotide sequence ID" value="NZ_BPQG01000032.1"/>
</dbReference>
<keyword evidence="7 9" id="KW-0472">Membrane</keyword>
<dbReference type="PANTHER" id="PTHR33281:SF19">
    <property type="entry name" value="VOLTAGE-DEPENDENT ANION CHANNEL-FORMING PROTEIN YNEE"/>
    <property type="match status" value="1"/>
</dbReference>
<keyword evidence="4 9" id="KW-0812">Transmembrane</keyword>
<comment type="subcellular location">
    <subcellularLocation>
        <location evidence="1">Cell membrane</location>
        <topology evidence="1">Multi-pass membrane protein</topology>
    </subcellularLocation>
</comment>
<feature type="transmembrane region" description="Helical" evidence="9">
    <location>
        <begin position="222"/>
        <end position="253"/>
    </location>
</feature>
<evidence type="ECO:0000256" key="9">
    <source>
        <dbReference type="SAM" id="Phobius"/>
    </source>
</evidence>
<keyword evidence="6" id="KW-0406">Ion transport</keyword>
<evidence type="ECO:0000256" key="8">
    <source>
        <dbReference type="ARBA" id="ARBA00034708"/>
    </source>
</evidence>
<comment type="caution">
    <text evidence="10">The sequence shown here is derived from an EMBL/GenBank/DDBJ whole genome shotgun (WGS) entry which is preliminary data.</text>
</comment>
<keyword evidence="3" id="KW-1003">Cell membrane</keyword>
<name>A0ABQ4QHP3_9HYPH</name>
<evidence type="ECO:0000256" key="4">
    <source>
        <dbReference type="ARBA" id="ARBA00022692"/>
    </source>
</evidence>
<organism evidence="10 11">
    <name type="scientific">Methylobacterium cerastii</name>
    <dbReference type="NCBI Taxonomy" id="932741"/>
    <lineage>
        <taxon>Bacteria</taxon>
        <taxon>Pseudomonadati</taxon>
        <taxon>Pseudomonadota</taxon>
        <taxon>Alphaproteobacteria</taxon>
        <taxon>Hyphomicrobiales</taxon>
        <taxon>Methylobacteriaceae</taxon>
        <taxon>Methylobacterium</taxon>
    </lineage>
</organism>
<keyword evidence="11" id="KW-1185">Reference proteome</keyword>